<gene>
    <name evidence="1" type="ORF">BJ982_005434</name>
</gene>
<organism evidence="1 2">
    <name type="scientific">Sphaerisporangium siamense</name>
    <dbReference type="NCBI Taxonomy" id="795645"/>
    <lineage>
        <taxon>Bacteria</taxon>
        <taxon>Bacillati</taxon>
        <taxon>Actinomycetota</taxon>
        <taxon>Actinomycetes</taxon>
        <taxon>Streptosporangiales</taxon>
        <taxon>Streptosporangiaceae</taxon>
        <taxon>Sphaerisporangium</taxon>
    </lineage>
</organism>
<dbReference type="AlphaFoldDB" id="A0A7W7DBQ2"/>
<comment type="caution">
    <text evidence="1">The sequence shown here is derived from an EMBL/GenBank/DDBJ whole genome shotgun (WGS) entry which is preliminary data.</text>
</comment>
<reference evidence="1 2" key="1">
    <citation type="submission" date="2020-08" db="EMBL/GenBank/DDBJ databases">
        <title>Sequencing the genomes of 1000 actinobacteria strains.</title>
        <authorList>
            <person name="Klenk H.-P."/>
        </authorList>
    </citation>
    <scope>NUCLEOTIDE SEQUENCE [LARGE SCALE GENOMIC DNA]</scope>
    <source>
        <strain evidence="1 2">DSM 45784</strain>
    </source>
</reference>
<sequence length="40" mass="4806">MRFLIEPATRRRMRVNGRARRHGGVPQRWSFGGYFRFNPA</sequence>
<dbReference type="EMBL" id="JACHND010000001">
    <property type="protein sequence ID" value="MBB4703890.1"/>
    <property type="molecule type" value="Genomic_DNA"/>
</dbReference>
<name>A0A7W7DBQ2_9ACTN</name>
<accession>A0A7W7DBQ2</accession>
<protein>
    <submittedName>
        <fullName evidence="1">Uncharacterized protein</fullName>
    </submittedName>
</protein>
<dbReference type="RefSeq" id="WP_260413857.1">
    <property type="nucleotide sequence ID" value="NZ_BOOV01000001.1"/>
</dbReference>
<evidence type="ECO:0000313" key="1">
    <source>
        <dbReference type="EMBL" id="MBB4703890.1"/>
    </source>
</evidence>
<dbReference type="Proteomes" id="UP000542210">
    <property type="component" value="Unassembled WGS sequence"/>
</dbReference>
<keyword evidence="2" id="KW-1185">Reference proteome</keyword>
<proteinExistence type="predicted"/>
<evidence type="ECO:0000313" key="2">
    <source>
        <dbReference type="Proteomes" id="UP000542210"/>
    </source>
</evidence>